<feature type="domain" description="S-adenosyl-l-methionine hydroxide adenosyltransferase N-terminal" evidence="3">
    <location>
        <begin position="7"/>
        <end position="152"/>
    </location>
</feature>
<dbReference type="SUPFAM" id="SSF102522">
    <property type="entry name" value="Bacterial fluorinating enzyme, N-terminal domain"/>
    <property type="match status" value="1"/>
</dbReference>
<dbReference type="InterPro" id="IPR046469">
    <property type="entry name" value="SAM_HAT_N"/>
</dbReference>
<dbReference type="Pfam" id="PF20257">
    <property type="entry name" value="SAM_HAT_C"/>
    <property type="match status" value="1"/>
</dbReference>
<dbReference type="AlphaFoldDB" id="A0A7V6A2J9"/>
<keyword evidence="1" id="KW-0949">S-adenosyl-L-methionine</keyword>
<evidence type="ECO:0008006" key="6">
    <source>
        <dbReference type="Google" id="ProtNLM"/>
    </source>
</evidence>
<name>A0A7V6A2J9_9BACT</name>
<dbReference type="InterPro" id="IPR023227">
    <property type="entry name" value="SAM_OH_AdoTrfase_C_sf"/>
</dbReference>
<comment type="similarity">
    <text evidence="2">Belongs to the SAM hydrolase / SAM-dependent halogenase family.</text>
</comment>
<dbReference type="Gene3D" id="3.40.50.10790">
    <property type="entry name" value="S-adenosyl-l-methionine hydroxide adenosyltransferase, N-terminal"/>
    <property type="match status" value="1"/>
</dbReference>
<evidence type="ECO:0000256" key="1">
    <source>
        <dbReference type="ARBA" id="ARBA00022691"/>
    </source>
</evidence>
<dbReference type="PIRSF" id="PIRSF006779">
    <property type="entry name" value="UCP006779"/>
    <property type="match status" value="1"/>
</dbReference>
<gene>
    <name evidence="5" type="ORF">ENV52_04080</name>
</gene>
<dbReference type="EMBL" id="DTGR01000062">
    <property type="protein sequence ID" value="HHS28863.1"/>
    <property type="molecule type" value="Genomic_DNA"/>
</dbReference>
<protein>
    <recommendedName>
        <fullName evidence="6">SAM-dependent chlorinase/fluorinase</fullName>
    </recommendedName>
</protein>
<accession>A0A7V6A2J9</accession>
<evidence type="ECO:0000259" key="4">
    <source>
        <dbReference type="Pfam" id="PF20257"/>
    </source>
</evidence>
<feature type="domain" description="S-adenosyl-l-methionine hydroxide adenosyltransferase C-terminal" evidence="4">
    <location>
        <begin position="175"/>
        <end position="257"/>
    </location>
</feature>
<dbReference type="InterPro" id="IPR002747">
    <property type="entry name" value="SAM_OH_AdoTrfase"/>
</dbReference>
<proteinExistence type="inferred from homology"/>
<dbReference type="InterPro" id="IPR046470">
    <property type="entry name" value="SAM_HAT_C"/>
</dbReference>
<comment type="caution">
    <text evidence="5">The sequence shown here is derived from an EMBL/GenBank/DDBJ whole genome shotgun (WGS) entry which is preliminary data.</text>
</comment>
<dbReference type="SUPFAM" id="SSF101852">
    <property type="entry name" value="Bacterial fluorinating enzyme, C-terminal domain"/>
    <property type="match status" value="1"/>
</dbReference>
<organism evidence="5">
    <name type="scientific">Desulfobacca acetoxidans</name>
    <dbReference type="NCBI Taxonomy" id="60893"/>
    <lineage>
        <taxon>Bacteria</taxon>
        <taxon>Pseudomonadati</taxon>
        <taxon>Thermodesulfobacteriota</taxon>
        <taxon>Desulfobaccia</taxon>
        <taxon>Desulfobaccales</taxon>
        <taxon>Desulfobaccaceae</taxon>
        <taxon>Desulfobacca</taxon>
    </lineage>
</organism>
<dbReference type="PANTHER" id="PTHR35092">
    <property type="entry name" value="CHLORINASE MJ1651"/>
    <property type="match status" value="1"/>
</dbReference>
<dbReference type="InterPro" id="IPR023228">
    <property type="entry name" value="SAM_OH_AdoTrfase_N_sf"/>
</dbReference>
<reference evidence="5" key="1">
    <citation type="journal article" date="2020" name="mSystems">
        <title>Genome- and Community-Level Interaction Insights into Carbon Utilization and Element Cycling Functions of Hydrothermarchaeota in Hydrothermal Sediment.</title>
        <authorList>
            <person name="Zhou Z."/>
            <person name="Liu Y."/>
            <person name="Xu W."/>
            <person name="Pan J."/>
            <person name="Luo Z.H."/>
            <person name="Li M."/>
        </authorList>
    </citation>
    <scope>NUCLEOTIDE SEQUENCE [LARGE SCALE GENOMIC DNA]</scope>
    <source>
        <strain evidence="5">SpSt-767</strain>
    </source>
</reference>
<evidence type="ECO:0000259" key="3">
    <source>
        <dbReference type="Pfam" id="PF01887"/>
    </source>
</evidence>
<dbReference type="Pfam" id="PF01887">
    <property type="entry name" value="SAM_HAT_N"/>
    <property type="match status" value="1"/>
</dbReference>
<evidence type="ECO:0000256" key="2">
    <source>
        <dbReference type="ARBA" id="ARBA00024035"/>
    </source>
</evidence>
<sequence length="265" mass="28452">MSAPPLITLLTDFGSRDVYVAAMKGVILGINPRAGLVDLTHEVPPQDIVTGAFLLAEAAWFFPPGTIHLAVVDPGVGTSRRALGAYARGHYWVGPDNGLFYLVFREAEAMTLVSLENSAYFRHPVSATFHGRDLFAPVAAHLSLGVPLTAFGPLIHDPVPLPWPAPRFALERVEGEIIYVDGFGNLVSNLKGGELLAWLDKAPFTLTLGSLKLSCLSQTYGDRRPGEFLALVGSHGYLEVALAKGNAARRLGVGKGSLLEIRKMV</sequence>
<evidence type="ECO:0000313" key="5">
    <source>
        <dbReference type="EMBL" id="HHS28863.1"/>
    </source>
</evidence>
<dbReference type="PANTHER" id="PTHR35092:SF1">
    <property type="entry name" value="CHLORINASE MJ1651"/>
    <property type="match status" value="1"/>
</dbReference>
<dbReference type="Gene3D" id="2.40.30.90">
    <property type="entry name" value="Bacterial fluorinating enzyme like"/>
    <property type="match status" value="1"/>
</dbReference>